<dbReference type="GO" id="GO:0000162">
    <property type="term" value="P:L-tryptophan biosynthetic process"/>
    <property type="evidence" value="ECO:0007669"/>
    <property type="project" value="TreeGrafter"/>
</dbReference>
<dbReference type="GO" id="GO:0046820">
    <property type="term" value="F:4-amino-4-deoxychorismate synthase activity"/>
    <property type="evidence" value="ECO:0007669"/>
    <property type="project" value="UniProtKB-EC"/>
</dbReference>
<keyword evidence="2" id="KW-0808">Transferase</keyword>
<name>A0A369QEV5_9BACT</name>
<proteinExistence type="predicted"/>
<dbReference type="InterPro" id="IPR019999">
    <property type="entry name" value="Anth_synth_I-like"/>
</dbReference>
<sequence length="427" mass="48992">MYHLEISHKNLPDSLANFKKKALAWANSYKQVAYYEPNEIAFPHHGFKNFLAVSNTFLPIDTNIALQALQTEIYQQKQILCCILNYNLKNQIEDLTNPNPDFIQFPTIHYFYPEVQLCFQSEKVIIYSVSDNCLGLYRAITKQDITGNVQLNAMAFKSRISKKEYINQVNQVKQRIWEGDVYELNFCQEFYASVSDFNPITAFFHLNKLSPMPFAGFYKVQDRYLLCASPERFLKKDQNTLISQPIKGTIRRGNTEPEDAQLKHELATNEKEIAENMMIMDLVRNDLARCSVKGSVKVEEMFAIYSFRQVHQMITTIQSQVSDRTSFSDMIRSTFPMGSMTGAPKLAALRLIDQYEAFARGLYSGSLGYILPNGDFDFNVVIRSIQYNSIAGYLSFAVGSAITYDSDPEKEFEECLLKSKAILEILQ</sequence>
<dbReference type="RefSeq" id="WP_115372580.1">
    <property type="nucleotide sequence ID" value="NZ_QASA01000001.1"/>
</dbReference>
<dbReference type="OrthoDB" id="9803598at2"/>
<organism evidence="2 3">
    <name type="scientific">Adhaeribacter pallidiroseus</name>
    <dbReference type="NCBI Taxonomy" id="2072847"/>
    <lineage>
        <taxon>Bacteria</taxon>
        <taxon>Pseudomonadati</taxon>
        <taxon>Bacteroidota</taxon>
        <taxon>Cytophagia</taxon>
        <taxon>Cytophagales</taxon>
        <taxon>Hymenobacteraceae</taxon>
        <taxon>Adhaeribacter</taxon>
    </lineage>
</organism>
<dbReference type="Gene3D" id="3.60.120.10">
    <property type="entry name" value="Anthranilate synthase"/>
    <property type="match status" value="1"/>
</dbReference>
<dbReference type="SUPFAM" id="SSF56322">
    <property type="entry name" value="ADC synthase"/>
    <property type="match status" value="1"/>
</dbReference>
<keyword evidence="3" id="KW-1185">Reference proteome</keyword>
<dbReference type="PANTHER" id="PTHR11236:SF50">
    <property type="entry name" value="AMINODEOXYCHORISMATE SYNTHASE COMPONENT 1"/>
    <property type="match status" value="1"/>
</dbReference>
<comment type="caution">
    <text evidence="2">The sequence shown here is derived from an EMBL/GenBank/DDBJ whole genome shotgun (WGS) entry which is preliminary data.</text>
</comment>
<evidence type="ECO:0000313" key="3">
    <source>
        <dbReference type="Proteomes" id="UP000253919"/>
    </source>
</evidence>
<evidence type="ECO:0000313" key="2">
    <source>
        <dbReference type="EMBL" id="RDC63244.1"/>
    </source>
</evidence>
<keyword evidence="2" id="KW-0032">Aminotransferase</keyword>
<gene>
    <name evidence="2" type="primary">pabB</name>
    <name evidence="2" type="ORF">AHMF7616_01845</name>
</gene>
<feature type="domain" description="Chorismate-utilising enzyme C-terminal" evidence="1">
    <location>
        <begin position="162"/>
        <end position="418"/>
    </location>
</feature>
<dbReference type="InterPro" id="IPR005801">
    <property type="entry name" value="ADC_synthase"/>
</dbReference>
<dbReference type="PANTHER" id="PTHR11236">
    <property type="entry name" value="AMINOBENZOATE/ANTHRANILATE SYNTHASE"/>
    <property type="match status" value="1"/>
</dbReference>
<dbReference type="PRINTS" id="PR00095">
    <property type="entry name" value="ANTSNTHASEI"/>
</dbReference>
<dbReference type="EC" id="2.6.1.85" evidence="2"/>
<dbReference type="Pfam" id="PF00425">
    <property type="entry name" value="Chorismate_bind"/>
    <property type="match status" value="1"/>
</dbReference>
<dbReference type="EMBL" id="QASA01000001">
    <property type="protein sequence ID" value="RDC63244.1"/>
    <property type="molecule type" value="Genomic_DNA"/>
</dbReference>
<protein>
    <submittedName>
        <fullName evidence="2">Aminodeoxychorismate synthase</fullName>
        <ecNumber evidence="2">2.6.1.85</ecNumber>
    </submittedName>
</protein>
<evidence type="ECO:0000259" key="1">
    <source>
        <dbReference type="Pfam" id="PF00425"/>
    </source>
</evidence>
<dbReference type="Proteomes" id="UP000253919">
    <property type="component" value="Unassembled WGS sequence"/>
</dbReference>
<reference evidence="2 3" key="1">
    <citation type="submission" date="2018-04" db="EMBL/GenBank/DDBJ databases">
        <title>Adhaeribacter sp. HMF7616 genome sequencing and assembly.</title>
        <authorList>
            <person name="Kang H."/>
            <person name="Kang J."/>
            <person name="Cha I."/>
            <person name="Kim H."/>
            <person name="Joh K."/>
        </authorList>
    </citation>
    <scope>NUCLEOTIDE SEQUENCE [LARGE SCALE GENOMIC DNA]</scope>
    <source>
        <strain evidence="2 3">HMF7616</strain>
    </source>
</reference>
<dbReference type="AlphaFoldDB" id="A0A369QEV5"/>
<dbReference type="InterPro" id="IPR015890">
    <property type="entry name" value="Chorismate_C"/>
</dbReference>
<accession>A0A369QEV5</accession>